<sequence>MPKYLRHMTYIPPESSVFDLPDEKKAALISLLTDEDPEVFKTIRDEIMSHGSGVRTWLAPYALDEDPLLRRRTQEIVTHFDRADADTVFSAFCLNHGEELDLEEGCWLLARTVYTDINISAYQAILDDYAHDLMLQLDFGSEPEGIVAGINQHLFKACGFTGNEEDYYHPDNSYLNRVIDRHTGSPISICILYMAVCQRLGLPITGIGLPGHFLCRYQNPRQELYIDAFNRGRVL</sequence>
<dbReference type="InterPro" id="IPR032698">
    <property type="entry name" value="SirB1_N"/>
</dbReference>
<dbReference type="PANTHER" id="PTHR31350:SF21">
    <property type="entry name" value="F-BOX ONLY PROTEIN 21"/>
    <property type="match status" value="1"/>
</dbReference>
<dbReference type="EMBL" id="UINC01058670">
    <property type="protein sequence ID" value="SVB81201.1"/>
    <property type="molecule type" value="Genomic_DNA"/>
</dbReference>
<protein>
    <recommendedName>
        <fullName evidence="1">Protein SirB1 N-terminal domain-containing protein</fullName>
    </recommendedName>
</protein>
<dbReference type="Pfam" id="PF13369">
    <property type="entry name" value="Transglut_core2"/>
    <property type="match status" value="1"/>
</dbReference>
<reference evidence="2" key="1">
    <citation type="submission" date="2018-05" db="EMBL/GenBank/DDBJ databases">
        <authorList>
            <person name="Lanie J.A."/>
            <person name="Ng W.-L."/>
            <person name="Kazmierczak K.M."/>
            <person name="Andrzejewski T.M."/>
            <person name="Davidsen T.M."/>
            <person name="Wayne K.J."/>
            <person name="Tettelin H."/>
            <person name="Glass J.I."/>
            <person name="Rusch D."/>
            <person name="Podicherti R."/>
            <person name="Tsui H.-C.T."/>
            <person name="Winkler M.E."/>
        </authorList>
    </citation>
    <scope>NUCLEOTIDE SEQUENCE</scope>
</reference>
<gene>
    <name evidence="2" type="ORF">METZ01_LOCUS234055</name>
</gene>
<feature type="non-terminal residue" evidence="2">
    <location>
        <position position="235"/>
    </location>
</feature>
<organism evidence="2">
    <name type="scientific">marine metagenome</name>
    <dbReference type="NCBI Taxonomy" id="408172"/>
    <lineage>
        <taxon>unclassified sequences</taxon>
        <taxon>metagenomes</taxon>
        <taxon>ecological metagenomes</taxon>
    </lineage>
</organism>
<proteinExistence type="predicted"/>
<evidence type="ECO:0000259" key="1">
    <source>
        <dbReference type="Pfam" id="PF13369"/>
    </source>
</evidence>
<evidence type="ECO:0000313" key="2">
    <source>
        <dbReference type="EMBL" id="SVB81201.1"/>
    </source>
</evidence>
<name>A0A382H441_9ZZZZ</name>
<dbReference type="PANTHER" id="PTHR31350">
    <property type="entry name" value="SI:DKEY-261L7.2"/>
    <property type="match status" value="1"/>
</dbReference>
<feature type="domain" description="Protein SirB1 N-terminal" evidence="1">
    <location>
        <begin position="122"/>
        <end position="235"/>
    </location>
</feature>
<accession>A0A382H441</accession>
<dbReference type="AlphaFoldDB" id="A0A382H441"/>